<keyword evidence="3" id="KW-1185">Reference proteome</keyword>
<accession>A0AAD9CZX3</accession>
<comment type="caution">
    <text evidence="2">The sequence shown here is derived from an EMBL/GenBank/DDBJ whole genome shotgun (WGS) entry which is preliminary data.</text>
</comment>
<feature type="region of interest" description="Disordered" evidence="1">
    <location>
        <begin position="258"/>
        <end position="288"/>
    </location>
</feature>
<reference evidence="2" key="1">
    <citation type="submission" date="2023-02" db="EMBL/GenBank/DDBJ databases">
        <title>Identification and recombinant expression of a fungal hydrolase from Papiliotrema laurentii that hydrolyzes apple cutin and clears colloidal polyester polyurethane.</title>
        <authorList>
            <consortium name="DOE Joint Genome Institute"/>
            <person name="Roman V.A."/>
            <person name="Bojanowski C."/>
            <person name="Crable B.R."/>
            <person name="Wagner D.N."/>
            <person name="Hung C.S."/>
            <person name="Nadeau L.J."/>
            <person name="Schratz L."/>
            <person name="Haridas S."/>
            <person name="Pangilinan J."/>
            <person name="Lipzen A."/>
            <person name="Na H."/>
            <person name="Yan M."/>
            <person name="Ng V."/>
            <person name="Grigoriev I.V."/>
            <person name="Spatafora J.W."/>
            <person name="Barlow D."/>
            <person name="Biffinger J."/>
            <person name="Kelley-Loughnane N."/>
            <person name="Varaljay V.A."/>
            <person name="Crookes-Goodson W.J."/>
        </authorList>
    </citation>
    <scope>NUCLEOTIDE SEQUENCE</scope>
    <source>
        <strain evidence="2">5307AH</strain>
    </source>
</reference>
<sequence>MNTHLSTKPSEDQPEGPQLIPGVTLAERVNSALREKGRFTKWLFDSQGKAISLGDRGTIQQGLAKLVTASDQSLRWKADRLHADLHGEGATDARYSDLLHRVTQAIILTTFDEASTMLTLNRLCQELLSRIASSDQHSATVVLPQDVGTLMAESRRRILRKLMTTSKSSPEWRNSQLPSSQLFTPNLATTNMSSWLDLTEGRGPSSWPDKLSLGWKVGLMGRKRWLWGKGGERLPFDEGREMGSFFYLEEDIDVGYQKSAEEADEGPRVEEVEEVVDGKEEVDETDDD</sequence>
<protein>
    <submittedName>
        <fullName evidence="2">Uncharacterized protein</fullName>
    </submittedName>
</protein>
<proteinExistence type="predicted"/>
<organism evidence="2 3">
    <name type="scientific">Papiliotrema laurentii</name>
    <name type="common">Cryptococcus laurentii</name>
    <dbReference type="NCBI Taxonomy" id="5418"/>
    <lineage>
        <taxon>Eukaryota</taxon>
        <taxon>Fungi</taxon>
        <taxon>Dikarya</taxon>
        <taxon>Basidiomycota</taxon>
        <taxon>Agaricomycotina</taxon>
        <taxon>Tremellomycetes</taxon>
        <taxon>Tremellales</taxon>
        <taxon>Rhynchogastremaceae</taxon>
        <taxon>Papiliotrema</taxon>
    </lineage>
</organism>
<name>A0AAD9CZX3_PAPLA</name>
<evidence type="ECO:0000256" key="1">
    <source>
        <dbReference type="SAM" id="MobiDB-lite"/>
    </source>
</evidence>
<dbReference type="Proteomes" id="UP001182556">
    <property type="component" value="Unassembled WGS sequence"/>
</dbReference>
<feature type="compositionally biased region" description="Acidic residues" evidence="1">
    <location>
        <begin position="271"/>
        <end position="288"/>
    </location>
</feature>
<evidence type="ECO:0000313" key="2">
    <source>
        <dbReference type="EMBL" id="KAK1923693.1"/>
    </source>
</evidence>
<evidence type="ECO:0000313" key="3">
    <source>
        <dbReference type="Proteomes" id="UP001182556"/>
    </source>
</evidence>
<feature type="compositionally biased region" description="Basic and acidic residues" evidence="1">
    <location>
        <begin position="259"/>
        <end position="270"/>
    </location>
</feature>
<gene>
    <name evidence="2" type="ORF">DB88DRAFT_473330</name>
</gene>
<dbReference type="EMBL" id="JAODAN010000006">
    <property type="protein sequence ID" value="KAK1923693.1"/>
    <property type="molecule type" value="Genomic_DNA"/>
</dbReference>
<dbReference type="AlphaFoldDB" id="A0AAD9CZX3"/>